<comment type="caution">
    <text evidence="2">The sequence shown here is derived from an EMBL/GenBank/DDBJ whole genome shotgun (WGS) entry which is preliminary data.</text>
</comment>
<reference evidence="2 3" key="1">
    <citation type="journal article" date="2023" name="Plants (Basel)">
        <title>Bridging the Gap: Combining Genomics and Transcriptomics Approaches to Understand Stylosanthes scabra, an Orphan Legume from the Brazilian Caatinga.</title>
        <authorList>
            <person name="Ferreira-Neto J.R.C."/>
            <person name="da Silva M.D."/>
            <person name="Binneck E."/>
            <person name="de Melo N.F."/>
            <person name="da Silva R.H."/>
            <person name="de Melo A.L.T.M."/>
            <person name="Pandolfi V."/>
            <person name="Bustamante F.O."/>
            <person name="Brasileiro-Vidal A.C."/>
            <person name="Benko-Iseppon A.M."/>
        </authorList>
    </citation>
    <scope>NUCLEOTIDE SEQUENCE [LARGE SCALE GENOMIC DNA]</scope>
    <source>
        <tissue evidence="2">Leaves</tissue>
    </source>
</reference>
<name>A0ABU6ZP19_9FABA</name>
<gene>
    <name evidence="2" type="ORF">PIB30_076959</name>
</gene>
<evidence type="ECO:0000313" key="3">
    <source>
        <dbReference type="Proteomes" id="UP001341840"/>
    </source>
</evidence>
<feature type="region of interest" description="Disordered" evidence="1">
    <location>
        <begin position="21"/>
        <end position="45"/>
    </location>
</feature>
<dbReference type="Proteomes" id="UP001341840">
    <property type="component" value="Unassembled WGS sequence"/>
</dbReference>
<organism evidence="2 3">
    <name type="scientific">Stylosanthes scabra</name>
    <dbReference type="NCBI Taxonomy" id="79078"/>
    <lineage>
        <taxon>Eukaryota</taxon>
        <taxon>Viridiplantae</taxon>
        <taxon>Streptophyta</taxon>
        <taxon>Embryophyta</taxon>
        <taxon>Tracheophyta</taxon>
        <taxon>Spermatophyta</taxon>
        <taxon>Magnoliopsida</taxon>
        <taxon>eudicotyledons</taxon>
        <taxon>Gunneridae</taxon>
        <taxon>Pentapetalae</taxon>
        <taxon>rosids</taxon>
        <taxon>fabids</taxon>
        <taxon>Fabales</taxon>
        <taxon>Fabaceae</taxon>
        <taxon>Papilionoideae</taxon>
        <taxon>50 kb inversion clade</taxon>
        <taxon>dalbergioids sensu lato</taxon>
        <taxon>Dalbergieae</taxon>
        <taxon>Pterocarpus clade</taxon>
        <taxon>Stylosanthes</taxon>
    </lineage>
</organism>
<keyword evidence="3" id="KW-1185">Reference proteome</keyword>
<proteinExistence type="predicted"/>
<accession>A0ABU6ZP19</accession>
<evidence type="ECO:0000313" key="2">
    <source>
        <dbReference type="EMBL" id="MED6223730.1"/>
    </source>
</evidence>
<feature type="compositionally biased region" description="Polar residues" evidence="1">
    <location>
        <begin position="23"/>
        <end position="45"/>
    </location>
</feature>
<evidence type="ECO:0000256" key="1">
    <source>
        <dbReference type="SAM" id="MobiDB-lite"/>
    </source>
</evidence>
<dbReference type="EMBL" id="JASCZI010272882">
    <property type="protein sequence ID" value="MED6223730.1"/>
    <property type="molecule type" value="Genomic_DNA"/>
</dbReference>
<sequence length="99" mass="10685">MEFEVLVKELDGEIFNVKVHPYRSSNQDSPRKGSSSVNGSETSIKIISNSNMVVEEPRLEAEENKTAVGDDSLINEKVTNELGCENELSAGGESAIAKG</sequence>
<protein>
    <submittedName>
        <fullName evidence="2">Uncharacterized protein</fullName>
    </submittedName>
</protein>